<keyword evidence="2" id="KW-1185">Reference proteome</keyword>
<dbReference type="BioCyc" id="SYNEL:SYNPCC7942_2275-MONOMER"/>
<gene>
    <name evidence="1" type="ordered locus">Synpcc7942_2275</name>
</gene>
<proteinExistence type="predicted"/>
<dbReference type="Proteomes" id="UP000889800">
    <property type="component" value="Chromosome"/>
</dbReference>
<dbReference type="PaxDb" id="1140-Synpcc7942_2275"/>
<dbReference type="HOGENOM" id="CLU_2385062_0_0_3"/>
<dbReference type="KEGG" id="syf:Synpcc7942_2275"/>
<evidence type="ECO:0000313" key="1">
    <source>
        <dbReference type="EMBL" id="ABB58305.1"/>
    </source>
</evidence>
<accession>Q31KW4</accession>
<organism evidence="1 2">
    <name type="scientific">Synechococcus elongatus (strain ATCC 33912 / PCC 7942 / FACHB-805)</name>
    <name type="common">Anacystis nidulans R2</name>
    <dbReference type="NCBI Taxonomy" id="1140"/>
    <lineage>
        <taxon>Bacteria</taxon>
        <taxon>Bacillati</taxon>
        <taxon>Cyanobacteriota</taxon>
        <taxon>Cyanophyceae</taxon>
        <taxon>Synechococcales</taxon>
        <taxon>Synechococcaceae</taxon>
        <taxon>Synechococcus</taxon>
    </lineage>
</organism>
<sequence length="94" mass="10103">MVRSQPEASVAIAPPSLQPVSAIAGLREVFLQRLNGFGQLPRILQQKLHGSDKIAELLLDLGIHKRKMTTKLGCCLPTEAAPPDYALFTGIASP</sequence>
<evidence type="ECO:0000313" key="2">
    <source>
        <dbReference type="Proteomes" id="UP000889800"/>
    </source>
</evidence>
<protein>
    <submittedName>
        <fullName evidence="1">Uncharacterized protein</fullName>
    </submittedName>
</protein>
<name>Q31KW4_SYNE7</name>
<dbReference type="AlphaFoldDB" id="Q31KW4"/>
<dbReference type="EMBL" id="CP000100">
    <property type="protein sequence ID" value="ABB58305.1"/>
    <property type="molecule type" value="Genomic_DNA"/>
</dbReference>
<reference evidence="2" key="1">
    <citation type="submission" date="2005-08" db="EMBL/GenBank/DDBJ databases">
        <title>Complete sequence of chromosome 1 of Synechococcus elongatus PCC 7942.</title>
        <authorList>
            <consortium name="US DOE Joint Genome Institute"/>
            <person name="Copeland A."/>
            <person name="Lucas S."/>
            <person name="Lapidus A."/>
            <person name="Barry K."/>
            <person name="Detter J.C."/>
            <person name="Glavina T."/>
            <person name="Hammon N."/>
            <person name="Israni S."/>
            <person name="Pitluck S."/>
            <person name="Schmutz J."/>
            <person name="Larimer F."/>
            <person name="Land M."/>
            <person name="Kyrpides N."/>
            <person name="Lykidis A."/>
            <person name="Richardson P."/>
        </authorList>
    </citation>
    <scope>NUCLEOTIDE SEQUENCE [LARGE SCALE GENOMIC DNA]</scope>
    <source>
        <strain evidence="2">ATCC 33912 / PCC 7942 / FACHB-805</strain>
    </source>
</reference>